<organism evidence="1">
    <name type="scientific">Tanacetum cinerariifolium</name>
    <name type="common">Dalmatian daisy</name>
    <name type="synonym">Chrysanthemum cinerariifolium</name>
    <dbReference type="NCBI Taxonomy" id="118510"/>
    <lineage>
        <taxon>Eukaryota</taxon>
        <taxon>Viridiplantae</taxon>
        <taxon>Streptophyta</taxon>
        <taxon>Embryophyta</taxon>
        <taxon>Tracheophyta</taxon>
        <taxon>Spermatophyta</taxon>
        <taxon>Magnoliopsida</taxon>
        <taxon>eudicotyledons</taxon>
        <taxon>Gunneridae</taxon>
        <taxon>Pentapetalae</taxon>
        <taxon>asterids</taxon>
        <taxon>campanulids</taxon>
        <taxon>Asterales</taxon>
        <taxon>Asteraceae</taxon>
        <taxon>Asteroideae</taxon>
        <taxon>Anthemideae</taxon>
        <taxon>Anthemidinae</taxon>
        <taxon>Tanacetum</taxon>
    </lineage>
</organism>
<protein>
    <submittedName>
        <fullName evidence="1">Uncharacterized protein</fullName>
    </submittedName>
</protein>
<sequence>MSCLRRSYGMLLIQEGFQSLIIRIMETEVNDLDHLVNYDNDNDVNDLGYESEVYLDKEEEEDENNHSNGNVVKRGITRLSKFRREYGKPDGIKLSVTFDALNRISRKHSALFLSFLGDLVCEHIDLKILSWKKVGSEAKDKLWDEITIHIYYF</sequence>
<reference evidence="1" key="1">
    <citation type="journal article" date="2019" name="Sci. Rep.">
        <title>Draft genome of Tanacetum cinerariifolium, the natural source of mosquito coil.</title>
        <authorList>
            <person name="Yamashiro T."/>
            <person name="Shiraishi A."/>
            <person name="Satake H."/>
            <person name="Nakayama K."/>
        </authorList>
    </citation>
    <scope>NUCLEOTIDE SEQUENCE</scope>
</reference>
<evidence type="ECO:0000313" key="1">
    <source>
        <dbReference type="EMBL" id="GEZ72630.1"/>
    </source>
</evidence>
<name>A0A699INK6_TANCI</name>
<accession>A0A699INK6</accession>
<comment type="caution">
    <text evidence="1">The sequence shown here is derived from an EMBL/GenBank/DDBJ whole genome shotgun (WGS) entry which is preliminary data.</text>
</comment>
<gene>
    <name evidence="1" type="ORF">Tci_544603</name>
</gene>
<dbReference type="AlphaFoldDB" id="A0A699INK6"/>
<dbReference type="EMBL" id="BKCJ010315348">
    <property type="protein sequence ID" value="GEZ72630.1"/>
    <property type="molecule type" value="Genomic_DNA"/>
</dbReference>
<proteinExistence type="predicted"/>